<reference evidence="1 2" key="1">
    <citation type="journal article" date="2016" name="Nat. Commun.">
        <title>Thousands of microbial genomes shed light on interconnected biogeochemical processes in an aquifer system.</title>
        <authorList>
            <person name="Anantharaman K."/>
            <person name="Brown C.T."/>
            <person name="Hug L.A."/>
            <person name="Sharon I."/>
            <person name="Castelle C.J."/>
            <person name="Probst A.J."/>
            <person name="Thomas B.C."/>
            <person name="Singh A."/>
            <person name="Wilkins M.J."/>
            <person name="Karaoz U."/>
            <person name="Brodie E.L."/>
            <person name="Williams K.H."/>
            <person name="Hubbard S.S."/>
            <person name="Banfield J.F."/>
        </authorList>
    </citation>
    <scope>NUCLEOTIDE SEQUENCE [LARGE SCALE GENOMIC DNA]</scope>
</reference>
<dbReference type="Proteomes" id="UP000177583">
    <property type="component" value="Unassembled WGS sequence"/>
</dbReference>
<evidence type="ECO:0000313" key="1">
    <source>
        <dbReference type="EMBL" id="OGG99048.1"/>
    </source>
</evidence>
<evidence type="ECO:0000313" key="2">
    <source>
        <dbReference type="Proteomes" id="UP000177583"/>
    </source>
</evidence>
<gene>
    <name evidence="1" type="ORF">A2557_09795</name>
</gene>
<accession>A0A1F6GLQ9</accession>
<name>A0A1F6GLQ9_9PROT</name>
<organism evidence="1 2">
    <name type="scientific">Candidatus Lambdaproteobacteria bacterium RIFOXYD2_FULL_56_26</name>
    <dbReference type="NCBI Taxonomy" id="1817773"/>
    <lineage>
        <taxon>Bacteria</taxon>
        <taxon>Pseudomonadati</taxon>
        <taxon>Pseudomonadota</taxon>
        <taxon>Candidatus Lambdaproteobacteria</taxon>
    </lineage>
</organism>
<sequence>MAEEEKLETEDSSVDKKLEEALAAREKEGEVDERVQLIREVMAKETFIDPLNPEEITKAYALYDKNPQKIIDVLVGAFQSYCRKSIREAALLRIKNQVAVMAFEEAEKLKMQAVEELSKSIQADVNLERLLAMLMFKNHFWTWLRYGLKDIFNDQRRQPGHPINNYLNIRFHKLKEKKSFHTVADLVAYDLTEIVNNFKTEIMRRKVRIFD</sequence>
<dbReference type="EMBL" id="MFNF01000061">
    <property type="protein sequence ID" value="OGG99048.1"/>
    <property type="molecule type" value="Genomic_DNA"/>
</dbReference>
<proteinExistence type="predicted"/>
<comment type="caution">
    <text evidence="1">The sequence shown here is derived from an EMBL/GenBank/DDBJ whole genome shotgun (WGS) entry which is preliminary data.</text>
</comment>
<protein>
    <submittedName>
        <fullName evidence="1">Uncharacterized protein</fullName>
    </submittedName>
</protein>
<dbReference type="AlphaFoldDB" id="A0A1F6GLQ9"/>